<dbReference type="EMBL" id="JACJVR010000060">
    <property type="protein sequence ID" value="MBB6692850.1"/>
    <property type="molecule type" value="Genomic_DNA"/>
</dbReference>
<sequence>MNSDKRPPKILFVCTKPFQYMIARLIKLGCGFERCDIVVLNHFYGAADFCRKVRETHAWEQVIYIDDDGTRDRYKLGLGPIRKYFFYHRWGQSLPSLFANISDYSEAFIAHDFVAIEYAIMRKFDSEGKRVRLYEEGFGNYIDNSTHTRWYMKLLKRMAPKLGLPGGVFGSVKWIESIWLQRPQLFVTDGSRSLKNKARPLPMTLKEFLRTPQIAEELYWIYPELREIDRLVAGRDEMTVVLTEPFIDNIEKRQEYLDEILRRVNDTLRDRDPSEPVFFKQHPGELSPLESFSGQVSLLPKGWPIELLYLVVLKHDIRKLNLFSFGSTAILNLYDLCRNDGNLDIFIFESMTMREEVKMIASRFCELAERYEIRFQSL</sequence>
<dbReference type="AlphaFoldDB" id="A0A841U475"/>
<gene>
    <name evidence="1" type="ORF">H7B90_15680</name>
</gene>
<dbReference type="RefSeq" id="WP_185136839.1">
    <property type="nucleotide sequence ID" value="NZ_BORM01000001.1"/>
</dbReference>
<organism evidence="1 2">
    <name type="scientific">Cohnella xylanilytica</name>
    <dbReference type="NCBI Taxonomy" id="557555"/>
    <lineage>
        <taxon>Bacteria</taxon>
        <taxon>Bacillati</taxon>
        <taxon>Bacillota</taxon>
        <taxon>Bacilli</taxon>
        <taxon>Bacillales</taxon>
        <taxon>Paenibacillaceae</taxon>
        <taxon>Cohnella</taxon>
    </lineage>
</organism>
<accession>A0A841U475</accession>
<evidence type="ECO:0000313" key="2">
    <source>
        <dbReference type="Proteomes" id="UP000553776"/>
    </source>
</evidence>
<keyword evidence="2" id="KW-1185">Reference proteome</keyword>
<dbReference type="Proteomes" id="UP000553776">
    <property type="component" value="Unassembled WGS sequence"/>
</dbReference>
<comment type="caution">
    <text evidence="1">The sequence shown here is derived from an EMBL/GenBank/DDBJ whole genome shotgun (WGS) entry which is preliminary data.</text>
</comment>
<name>A0A841U475_9BACL</name>
<evidence type="ECO:0000313" key="1">
    <source>
        <dbReference type="EMBL" id="MBB6692850.1"/>
    </source>
</evidence>
<protein>
    <submittedName>
        <fullName evidence="1">Uncharacterized protein</fullName>
    </submittedName>
</protein>
<reference evidence="1 2" key="1">
    <citation type="submission" date="2020-08" db="EMBL/GenBank/DDBJ databases">
        <title>Cohnella phylogeny.</title>
        <authorList>
            <person name="Dunlap C."/>
        </authorList>
    </citation>
    <scope>NUCLEOTIDE SEQUENCE [LARGE SCALE GENOMIC DNA]</scope>
    <source>
        <strain evidence="1 2">DSM 25239</strain>
    </source>
</reference>
<proteinExistence type="predicted"/>